<name>A0ABW2CAK0_9PSEU</name>
<dbReference type="SUPFAM" id="SSF111331">
    <property type="entry name" value="NAD kinase/diacylglycerol kinase-like"/>
    <property type="match status" value="1"/>
</dbReference>
<comment type="similarity">
    <text evidence="2">Belongs to the diacylglycerol/lipid kinase family.</text>
</comment>
<evidence type="ECO:0000256" key="6">
    <source>
        <dbReference type="ARBA" id="ARBA00022840"/>
    </source>
</evidence>
<evidence type="ECO:0000256" key="1">
    <source>
        <dbReference type="ARBA" id="ARBA00001946"/>
    </source>
</evidence>
<keyword evidence="4" id="KW-0547">Nucleotide-binding</keyword>
<comment type="caution">
    <text evidence="10">The sequence shown here is derived from an EMBL/GenBank/DDBJ whole genome shotgun (WGS) entry which is preliminary data.</text>
</comment>
<evidence type="ECO:0000256" key="4">
    <source>
        <dbReference type="ARBA" id="ARBA00022741"/>
    </source>
</evidence>
<accession>A0ABW2CAK0</accession>
<feature type="domain" description="DAGKc" evidence="9">
    <location>
        <begin position="1"/>
        <end position="131"/>
    </location>
</feature>
<sequence>MRSFTALINPISGGGHAARVWEPIAETLSTAGAPVRVVETTDAAHARSTAAETARAGDVVVAVGGDGLVRDAAGGVVDAGGVLGIVPAGRGNDLGRALGLPSSAAELARLLLSGEPRAIDVLDADGVVVPGNVYVGIDSMSTRIINDTRWLPALLAYRLAPVRAILRWRSPTFTVTTDGDARSVCAYSVVVANSGAYGHGLRIVPSAVLDDGKLDVMAVGDGPRRELVKFMREAKTGEHIRRPEVTLVAGTSVTIDADADVPVCADGDEIGTLPVTVHVRPAALRLLAPVAH</sequence>
<keyword evidence="8" id="KW-1208">Phospholipid metabolism</keyword>
<evidence type="ECO:0000256" key="3">
    <source>
        <dbReference type="ARBA" id="ARBA00022679"/>
    </source>
</evidence>
<keyword evidence="3 10" id="KW-0808">Transferase</keyword>
<dbReference type="GO" id="GO:0016301">
    <property type="term" value="F:kinase activity"/>
    <property type="evidence" value="ECO:0007669"/>
    <property type="project" value="UniProtKB-KW"/>
</dbReference>
<keyword evidence="7" id="KW-0594">Phospholipid biosynthesis</keyword>
<keyword evidence="11" id="KW-1185">Reference proteome</keyword>
<organism evidence="10 11">
    <name type="scientific">Haloechinothrix salitolerans</name>
    <dbReference type="NCBI Taxonomy" id="926830"/>
    <lineage>
        <taxon>Bacteria</taxon>
        <taxon>Bacillati</taxon>
        <taxon>Actinomycetota</taxon>
        <taxon>Actinomycetes</taxon>
        <taxon>Pseudonocardiales</taxon>
        <taxon>Pseudonocardiaceae</taxon>
        <taxon>Haloechinothrix</taxon>
    </lineage>
</organism>
<gene>
    <name evidence="10" type="ORF">ACFQGD_31100</name>
</gene>
<dbReference type="PANTHER" id="PTHR12358:SF106">
    <property type="entry name" value="LIPID KINASE YEGS"/>
    <property type="match status" value="1"/>
</dbReference>
<dbReference type="Pfam" id="PF00781">
    <property type="entry name" value="DAGK_cat"/>
    <property type="match status" value="1"/>
</dbReference>
<protein>
    <submittedName>
        <fullName evidence="10">Diacylglycerol/lipid kinase family protein</fullName>
        <ecNumber evidence="10">2.7.1.-</ecNumber>
    </submittedName>
</protein>
<dbReference type="Pfam" id="PF19279">
    <property type="entry name" value="YegS_C"/>
    <property type="match status" value="1"/>
</dbReference>
<evidence type="ECO:0000313" key="11">
    <source>
        <dbReference type="Proteomes" id="UP001596337"/>
    </source>
</evidence>
<evidence type="ECO:0000256" key="7">
    <source>
        <dbReference type="ARBA" id="ARBA00023209"/>
    </source>
</evidence>
<evidence type="ECO:0000256" key="8">
    <source>
        <dbReference type="ARBA" id="ARBA00023264"/>
    </source>
</evidence>
<proteinExistence type="inferred from homology"/>
<dbReference type="InterPro" id="IPR050187">
    <property type="entry name" value="Lipid_Phosphate_FormReg"/>
</dbReference>
<dbReference type="InterPro" id="IPR045540">
    <property type="entry name" value="YegS/DAGK_C"/>
</dbReference>
<dbReference type="Gene3D" id="3.40.50.10330">
    <property type="entry name" value="Probable inorganic polyphosphate/atp-NAD kinase, domain 1"/>
    <property type="match status" value="1"/>
</dbReference>
<evidence type="ECO:0000313" key="10">
    <source>
        <dbReference type="EMBL" id="MFC6871577.1"/>
    </source>
</evidence>
<keyword evidence="6" id="KW-0067">ATP-binding</keyword>
<dbReference type="Proteomes" id="UP001596337">
    <property type="component" value="Unassembled WGS sequence"/>
</dbReference>
<evidence type="ECO:0000259" key="9">
    <source>
        <dbReference type="PROSITE" id="PS50146"/>
    </source>
</evidence>
<comment type="cofactor">
    <cofactor evidence="1">
        <name>Mg(2+)</name>
        <dbReference type="ChEBI" id="CHEBI:18420"/>
    </cofactor>
</comment>
<evidence type="ECO:0000256" key="5">
    <source>
        <dbReference type="ARBA" id="ARBA00022777"/>
    </source>
</evidence>
<dbReference type="PROSITE" id="PS50146">
    <property type="entry name" value="DAGK"/>
    <property type="match status" value="1"/>
</dbReference>
<dbReference type="InterPro" id="IPR001206">
    <property type="entry name" value="Diacylglycerol_kinase_cat_dom"/>
</dbReference>
<dbReference type="InterPro" id="IPR017438">
    <property type="entry name" value="ATP-NAD_kinase_N"/>
</dbReference>
<reference evidence="11" key="1">
    <citation type="journal article" date="2019" name="Int. J. Syst. Evol. Microbiol.">
        <title>The Global Catalogue of Microorganisms (GCM) 10K type strain sequencing project: providing services to taxonomists for standard genome sequencing and annotation.</title>
        <authorList>
            <consortium name="The Broad Institute Genomics Platform"/>
            <consortium name="The Broad Institute Genome Sequencing Center for Infectious Disease"/>
            <person name="Wu L."/>
            <person name="Ma J."/>
        </authorList>
    </citation>
    <scope>NUCLEOTIDE SEQUENCE [LARGE SCALE GENOMIC DNA]</scope>
    <source>
        <strain evidence="11">KCTC 32255</strain>
    </source>
</reference>
<dbReference type="RefSeq" id="WP_345391397.1">
    <property type="nucleotide sequence ID" value="NZ_BAABLA010000007.1"/>
</dbReference>
<keyword evidence="7" id="KW-0443">Lipid metabolism</keyword>
<dbReference type="Gene3D" id="2.60.200.40">
    <property type="match status" value="1"/>
</dbReference>
<keyword evidence="5 10" id="KW-0418">Kinase</keyword>
<keyword evidence="7" id="KW-0444">Lipid biosynthesis</keyword>
<dbReference type="EMBL" id="JBHSXX010000001">
    <property type="protein sequence ID" value="MFC6871577.1"/>
    <property type="molecule type" value="Genomic_DNA"/>
</dbReference>
<dbReference type="SMART" id="SM00046">
    <property type="entry name" value="DAGKc"/>
    <property type="match status" value="1"/>
</dbReference>
<dbReference type="InterPro" id="IPR016064">
    <property type="entry name" value="NAD/diacylglycerol_kinase_sf"/>
</dbReference>
<evidence type="ECO:0000256" key="2">
    <source>
        <dbReference type="ARBA" id="ARBA00005983"/>
    </source>
</evidence>
<dbReference type="EC" id="2.7.1.-" evidence="10"/>
<dbReference type="PANTHER" id="PTHR12358">
    <property type="entry name" value="SPHINGOSINE KINASE"/>
    <property type="match status" value="1"/>
</dbReference>